<dbReference type="Gene3D" id="3.30.930.10">
    <property type="entry name" value="Bira Bifunctional Protein, Domain 2"/>
    <property type="match status" value="1"/>
</dbReference>
<dbReference type="GO" id="GO:0070150">
    <property type="term" value="P:mitochondrial glycyl-tRNA aminoacylation"/>
    <property type="evidence" value="ECO:0007669"/>
    <property type="project" value="TreeGrafter"/>
</dbReference>
<gene>
    <name evidence="1" type="ORF">X975_13005</name>
</gene>
<keyword evidence="2" id="KW-1185">Reference proteome</keyword>
<organism evidence="1 2">
    <name type="scientific">Stegodyphus mimosarum</name>
    <name type="common">African social velvet spider</name>
    <dbReference type="NCBI Taxonomy" id="407821"/>
    <lineage>
        <taxon>Eukaryota</taxon>
        <taxon>Metazoa</taxon>
        <taxon>Ecdysozoa</taxon>
        <taxon>Arthropoda</taxon>
        <taxon>Chelicerata</taxon>
        <taxon>Arachnida</taxon>
        <taxon>Araneae</taxon>
        <taxon>Araneomorphae</taxon>
        <taxon>Entelegynae</taxon>
        <taxon>Eresoidea</taxon>
        <taxon>Eresidae</taxon>
        <taxon>Stegodyphus</taxon>
    </lineage>
</organism>
<sequence>MNLMLYSACNQKDGVPAVLTTIGDAVEKGVVANETLGYLMARIYQFLIAVGINPEKLRFRQHMSNEMAHYATDCWDAETKLASGWTECVGCADRSCYDLENHMDATGVRLTAKSTFKEPISFS</sequence>
<feature type="non-terminal residue" evidence="1">
    <location>
        <position position="123"/>
    </location>
</feature>
<keyword evidence="1" id="KW-0436">Ligase</keyword>
<name>A0A087UVK8_STEMI</name>
<proteinExistence type="predicted"/>
<dbReference type="GO" id="GO:0005739">
    <property type="term" value="C:mitochondrion"/>
    <property type="evidence" value="ECO:0007669"/>
    <property type="project" value="TreeGrafter"/>
</dbReference>
<dbReference type="InterPro" id="IPR045864">
    <property type="entry name" value="aa-tRNA-synth_II/BPL/LPL"/>
</dbReference>
<evidence type="ECO:0000313" key="1">
    <source>
        <dbReference type="EMBL" id="KFM81397.1"/>
    </source>
</evidence>
<evidence type="ECO:0000313" key="2">
    <source>
        <dbReference type="Proteomes" id="UP000054359"/>
    </source>
</evidence>
<dbReference type="STRING" id="407821.A0A087UVK8"/>
<dbReference type="PANTHER" id="PTHR10745:SF0">
    <property type="entry name" value="GLYCINE--TRNA LIGASE"/>
    <property type="match status" value="1"/>
</dbReference>
<protein>
    <submittedName>
        <fullName evidence="1">Glycine--tRNA ligase</fullName>
    </submittedName>
</protein>
<dbReference type="EMBL" id="KK121848">
    <property type="protein sequence ID" value="KFM81397.1"/>
    <property type="molecule type" value="Genomic_DNA"/>
</dbReference>
<reference evidence="1 2" key="1">
    <citation type="submission" date="2013-11" db="EMBL/GenBank/DDBJ databases">
        <title>Genome sequencing of Stegodyphus mimosarum.</title>
        <authorList>
            <person name="Bechsgaard J."/>
        </authorList>
    </citation>
    <scope>NUCLEOTIDE SEQUENCE [LARGE SCALE GENOMIC DNA]</scope>
</reference>
<dbReference type="Proteomes" id="UP000054359">
    <property type="component" value="Unassembled WGS sequence"/>
</dbReference>
<accession>A0A087UVK8</accession>
<dbReference type="InterPro" id="IPR027031">
    <property type="entry name" value="Gly-tRNA_synthase/POLG2"/>
</dbReference>
<dbReference type="PANTHER" id="PTHR10745">
    <property type="entry name" value="GLYCYL-TRNA SYNTHETASE/DNA POLYMERASE SUBUNIT GAMMA-2"/>
    <property type="match status" value="1"/>
</dbReference>
<dbReference type="GO" id="GO:0004820">
    <property type="term" value="F:glycine-tRNA ligase activity"/>
    <property type="evidence" value="ECO:0007669"/>
    <property type="project" value="TreeGrafter"/>
</dbReference>
<dbReference type="AlphaFoldDB" id="A0A087UVK8"/>
<dbReference type="OrthoDB" id="6429141at2759"/>
<dbReference type="SUPFAM" id="SSF55681">
    <property type="entry name" value="Class II aaRS and biotin synthetases"/>
    <property type="match status" value="1"/>
</dbReference>